<evidence type="ECO:0000256" key="1">
    <source>
        <dbReference type="ARBA" id="ARBA00004651"/>
    </source>
</evidence>
<proteinExistence type="inferred from homology"/>
<dbReference type="EMBL" id="NFEZ01000004">
    <property type="protein sequence ID" value="PLT44219.1"/>
    <property type="molecule type" value="Genomic_DNA"/>
</dbReference>
<keyword evidence="12" id="KW-1185">Reference proteome</keyword>
<sequence length="215" mass="24106">MKFDFDIVWDYLPLLLRGTGITIGISLLSIALGALLGLGIGFAKMSRRWWLRWPASAYINFFRGTPLILQIMITHFMLVPMVLGTTHAFAAAIVALSLNSAAYTGEIYRAGIQSIDPGQEEAALSLGLTRWQSMRYVVLPQAVKRMIPAFGNEFIVLVKDSSLVAYIAVPELMYWSNAMKGQYLKVWEPYMTAAIIYFILTYLLSKALQAVEKRV</sequence>
<dbReference type="CDD" id="cd06261">
    <property type="entry name" value="TM_PBP2"/>
    <property type="match status" value="1"/>
</dbReference>
<dbReference type="OrthoDB" id="9805999at2"/>
<keyword evidence="3 9" id="KW-0813">Transport</keyword>
<feature type="transmembrane region" description="Helical" evidence="9">
    <location>
        <begin position="187"/>
        <end position="205"/>
    </location>
</feature>
<dbReference type="InterPro" id="IPR035906">
    <property type="entry name" value="MetI-like_sf"/>
</dbReference>
<evidence type="ECO:0000313" key="12">
    <source>
        <dbReference type="Proteomes" id="UP000234789"/>
    </source>
</evidence>
<dbReference type="PANTHER" id="PTHR30614">
    <property type="entry name" value="MEMBRANE COMPONENT OF AMINO ACID ABC TRANSPORTER"/>
    <property type="match status" value="1"/>
</dbReference>
<evidence type="ECO:0000256" key="6">
    <source>
        <dbReference type="ARBA" id="ARBA00022970"/>
    </source>
</evidence>
<reference evidence="11 12" key="1">
    <citation type="submission" date="2017-05" db="EMBL/GenBank/DDBJ databases">
        <title>Functional genome analysis of Paenibacillus pasadenensis strain R16: insights on endophytic life style and antifungal activity.</title>
        <authorList>
            <person name="Passera A."/>
            <person name="Marcolungo L."/>
            <person name="Casati P."/>
            <person name="Brasca M."/>
            <person name="Quaglino F."/>
            <person name="Delledonne M."/>
        </authorList>
    </citation>
    <scope>NUCLEOTIDE SEQUENCE [LARGE SCALE GENOMIC DNA]</scope>
    <source>
        <strain evidence="11 12">R16</strain>
    </source>
</reference>
<evidence type="ECO:0000313" key="11">
    <source>
        <dbReference type="EMBL" id="PLT44219.1"/>
    </source>
</evidence>
<dbReference type="GO" id="GO:0006865">
    <property type="term" value="P:amino acid transport"/>
    <property type="evidence" value="ECO:0007669"/>
    <property type="project" value="UniProtKB-KW"/>
</dbReference>
<name>A0A2N5N1K4_9BACL</name>
<dbReference type="PANTHER" id="PTHR30614:SF20">
    <property type="entry name" value="GLUTAMINE TRANSPORT SYSTEM PERMEASE PROTEIN GLNP"/>
    <property type="match status" value="1"/>
</dbReference>
<dbReference type="GO" id="GO:0022857">
    <property type="term" value="F:transmembrane transporter activity"/>
    <property type="evidence" value="ECO:0007669"/>
    <property type="project" value="InterPro"/>
</dbReference>
<feature type="transmembrane region" description="Helical" evidence="9">
    <location>
        <begin position="55"/>
        <end position="73"/>
    </location>
</feature>
<protein>
    <submittedName>
        <fullName evidence="11">Amino acid ABC transporter, amino acid-binding/permease protein</fullName>
    </submittedName>
</protein>
<dbReference type="InterPro" id="IPR000515">
    <property type="entry name" value="MetI-like"/>
</dbReference>
<evidence type="ECO:0000256" key="3">
    <source>
        <dbReference type="ARBA" id="ARBA00022448"/>
    </source>
</evidence>
<organism evidence="11 12">
    <name type="scientific">Paenibacillus pasadenensis</name>
    <dbReference type="NCBI Taxonomy" id="217090"/>
    <lineage>
        <taxon>Bacteria</taxon>
        <taxon>Bacillati</taxon>
        <taxon>Bacillota</taxon>
        <taxon>Bacilli</taxon>
        <taxon>Bacillales</taxon>
        <taxon>Paenibacillaceae</taxon>
        <taxon>Paenibacillus</taxon>
    </lineage>
</organism>
<gene>
    <name evidence="11" type="ORF">B8V81_2650</name>
</gene>
<feature type="transmembrane region" description="Helical" evidence="9">
    <location>
        <begin position="20"/>
        <end position="43"/>
    </location>
</feature>
<dbReference type="PROSITE" id="PS50928">
    <property type="entry name" value="ABC_TM1"/>
    <property type="match status" value="1"/>
</dbReference>
<keyword evidence="4" id="KW-1003">Cell membrane</keyword>
<dbReference type="GO" id="GO:0043190">
    <property type="term" value="C:ATP-binding cassette (ABC) transporter complex"/>
    <property type="evidence" value="ECO:0007669"/>
    <property type="project" value="InterPro"/>
</dbReference>
<dbReference type="Pfam" id="PF00528">
    <property type="entry name" value="BPD_transp_1"/>
    <property type="match status" value="1"/>
</dbReference>
<evidence type="ECO:0000256" key="8">
    <source>
        <dbReference type="ARBA" id="ARBA00023136"/>
    </source>
</evidence>
<dbReference type="NCBIfam" id="TIGR01726">
    <property type="entry name" value="HEQRo_perm_3TM"/>
    <property type="match status" value="1"/>
</dbReference>
<feature type="transmembrane region" description="Helical" evidence="9">
    <location>
        <begin position="79"/>
        <end position="99"/>
    </location>
</feature>
<feature type="domain" description="ABC transmembrane type-1" evidence="10">
    <location>
        <begin position="19"/>
        <end position="208"/>
    </location>
</feature>
<evidence type="ECO:0000256" key="5">
    <source>
        <dbReference type="ARBA" id="ARBA00022692"/>
    </source>
</evidence>
<feature type="transmembrane region" description="Helical" evidence="9">
    <location>
        <begin position="154"/>
        <end position="175"/>
    </location>
</feature>
<keyword evidence="8 9" id="KW-0472">Membrane</keyword>
<dbReference type="Gene3D" id="1.10.3720.10">
    <property type="entry name" value="MetI-like"/>
    <property type="match status" value="1"/>
</dbReference>
<dbReference type="FunFam" id="1.10.3720.10:FF:000033">
    <property type="entry name" value="Polar amino acid ABC transporter permease"/>
    <property type="match status" value="1"/>
</dbReference>
<comment type="subcellular location">
    <subcellularLocation>
        <location evidence="1 9">Cell membrane</location>
        <topology evidence="1 9">Multi-pass membrane protein</topology>
    </subcellularLocation>
</comment>
<dbReference type="AlphaFoldDB" id="A0A2N5N1K4"/>
<dbReference type="Proteomes" id="UP000234789">
    <property type="component" value="Unassembled WGS sequence"/>
</dbReference>
<comment type="caution">
    <text evidence="11">The sequence shown here is derived from an EMBL/GenBank/DDBJ whole genome shotgun (WGS) entry which is preliminary data.</text>
</comment>
<accession>A0A2N5N1K4</accession>
<dbReference type="InterPro" id="IPR043429">
    <property type="entry name" value="ArtM/GltK/GlnP/TcyL/YhdX-like"/>
</dbReference>
<dbReference type="InterPro" id="IPR010065">
    <property type="entry name" value="AA_ABC_transptr_permease_3TM"/>
</dbReference>
<comment type="similarity">
    <text evidence="2">Belongs to the binding-protein-dependent transport system permease family. HisMQ subfamily.</text>
</comment>
<dbReference type="RefSeq" id="WP_028600053.1">
    <property type="nucleotide sequence ID" value="NZ_BIMM01000020.1"/>
</dbReference>
<evidence type="ECO:0000256" key="9">
    <source>
        <dbReference type="RuleBase" id="RU363032"/>
    </source>
</evidence>
<keyword evidence="7 9" id="KW-1133">Transmembrane helix</keyword>
<evidence type="ECO:0000259" key="10">
    <source>
        <dbReference type="PROSITE" id="PS50928"/>
    </source>
</evidence>
<keyword evidence="5 9" id="KW-0812">Transmembrane</keyword>
<evidence type="ECO:0000256" key="4">
    <source>
        <dbReference type="ARBA" id="ARBA00022475"/>
    </source>
</evidence>
<keyword evidence="6" id="KW-0029">Amino-acid transport</keyword>
<dbReference type="SUPFAM" id="SSF161098">
    <property type="entry name" value="MetI-like"/>
    <property type="match status" value="1"/>
</dbReference>
<evidence type="ECO:0000256" key="7">
    <source>
        <dbReference type="ARBA" id="ARBA00022989"/>
    </source>
</evidence>
<evidence type="ECO:0000256" key="2">
    <source>
        <dbReference type="ARBA" id="ARBA00010072"/>
    </source>
</evidence>